<protein>
    <recommendedName>
        <fullName evidence="7">SAP domain-containing protein</fullName>
    </recommendedName>
</protein>
<dbReference type="PROSITE" id="PS50102">
    <property type="entry name" value="RRM"/>
    <property type="match status" value="1"/>
</dbReference>
<dbReference type="InterPro" id="IPR000504">
    <property type="entry name" value="RRM_dom"/>
</dbReference>
<proteinExistence type="predicted"/>
<dbReference type="Proteomes" id="UP001145021">
    <property type="component" value="Unassembled WGS sequence"/>
</dbReference>
<organism evidence="5 6">
    <name type="scientific">Coemansia asiatica</name>
    <dbReference type="NCBI Taxonomy" id="1052880"/>
    <lineage>
        <taxon>Eukaryota</taxon>
        <taxon>Fungi</taxon>
        <taxon>Fungi incertae sedis</taxon>
        <taxon>Zoopagomycota</taxon>
        <taxon>Kickxellomycotina</taxon>
        <taxon>Kickxellomycetes</taxon>
        <taxon>Kickxellales</taxon>
        <taxon>Kickxellaceae</taxon>
        <taxon>Coemansia</taxon>
    </lineage>
</organism>
<dbReference type="InterPro" id="IPR035979">
    <property type="entry name" value="RBD_domain_sf"/>
</dbReference>
<evidence type="ECO:0000313" key="6">
    <source>
        <dbReference type="Proteomes" id="UP001145021"/>
    </source>
</evidence>
<feature type="compositionally biased region" description="Low complexity" evidence="2">
    <location>
        <begin position="43"/>
        <end position="65"/>
    </location>
</feature>
<dbReference type="SUPFAM" id="SSF68906">
    <property type="entry name" value="SAP domain"/>
    <property type="match status" value="1"/>
</dbReference>
<sequence>MTELIPSELKVADLRKELLARNLPTTGLKKDLVERLEEALKVSSEPSSPTNNESNGDQIELNPPNELEENADLGAADDIHEDSAADKMEMEHAGIKRKGSHGGEKTEPTGSDATGAPVDGVSQIMDSLYVKNLERPLTVYRFEELLGKHGALKKAWLNSIKTRGYARFNTEQSAKAAFDAINGTKFPPEHGKVLECGLVTAKRMEELISDEETMSETVRNNDLVSVAVEGENCGIKLVNKAGSKHKNANKKQKTEKTEKTLDASAEKGSKAVKTAERSAAIVAAAANAAAQEAREQSKDGVHDGDKIDKSIKIKHDSSTLKTKFEPSIVYRPLTDAEVAAKKATATGAA</sequence>
<dbReference type="SMART" id="SM00513">
    <property type="entry name" value="SAP"/>
    <property type="match status" value="1"/>
</dbReference>
<dbReference type="AlphaFoldDB" id="A0A9W8CLT9"/>
<dbReference type="PROSITE" id="PS50800">
    <property type="entry name" value="SAP"/>
    <property type="match status" value="1"/>
</dbReference>
<dbReference type="Gene3D" id="1.10.720.30">
    <property type="entry name" value="SAP domain"/>
    <property type="match status" value="1"/>
</dbReference>
<dbReference type="InterPro" id="IPR034257">
    <property type="entry name" value="Acinus_RRM"/>
</dbReference>
<feature type="domain" description="SAP" evidence="4">
    <location>
        <begin position="6"/>
        <end position="40"/>
    </location>
</feature>
<evidence type="ECO:0000259" key="3">
    <source>
        <dbReference type="PROSITE" id="PS50102"/>
    </source>
</evidence>
<feature type="region of interest" description="Disordered" evidence="2">
    <location>
        <begin position="243"/>
        <end position="269"/>
    </location>
</feature>
<reference evidence="5" key="1">
    <citation type="submission" date="2022-07" db="EMBL/GenBank/DDBJ databases">
        <title>Phylogenomic reconstructions and comparative analyses of Kickxellomycotina fungi.</title>
        <authorList>
            <person name="Reynolds N.K."/>
            <person name="Stajich J.E."/>
            <person name="Barry K."/>
            <person name="Grigoriev I.V."/>
            <person name="Crous P."/>
            <person name="Smith M.E."/>
        </authorList>
    </citation>
    <scope>NUCLEOTIDE SEQUENCE</scope>
    <source>
        <strain evidence="5">NBRC 105413</strain>
    </source>
</reference>
<dbReference type="SMART" id="SM00360">
    <property type="entry name" value="RRM"/>
    <property type="match status" value="1"/>
</dbReference>
<keyword evidence="6" id="KW-1185">Reference proteome</keyword>
<keyword evidence="1" id="KW-0694">RNA-binding</keyword>
<dbReference type="Pfam" id="PF02037">
    <property type="entry name" value="SAP"/>
    <property type="match status" value="1"/>
</dbReference>
<feature type="region of interest" description="Disordered" evidence="2">
    <location>
        <begin position="39"/>
        <end position="65"/>
    </location>
</feature>
<evidence type="ECO:0008006" key="7">
    <source>
        <dbReference type="Google" id="ProtNLM"/>
    </source>
</evidence>
<dbReference type="CDD" id="cd12432">
    <property type="entry name" value="RRM_ACINU"/>
    <property type="match status" value="1"/>
</dbReference>
<dbReference type="InterPro" id="IPR012677">
    <property type="entry name" value="Nucleotide-bd_a/b_plait_sf"/>
</dbReference>
<comment type="caution">
    <text evidence="5">The sequence shown here is derived from an EMBL/GenBank/DDBJ whole genome shotgun (WGS) entry which is preliminary data.</text>
</comment>
<evidence type="ECO:0000259" key="4">
    <source>
        <dbReference type="PROSITE" id="PS50800"/>
    </source>
</evidence>
<dbReference type="Gene3D" id="3.30.70.330">
    <property type="match status" value="1"/>
</dbReference>
<dbReference type="EMBL" id="JANBOH010000025">
    <property type="protein sequence ID" value="KAJ1647569.1"/>
    <property type="molecule type" value="Genomic_DNA"/>
</dbReference>
<feature type="compositionally biased region" description="Basic and acidic residues" evidence="2">
    <location>
        <begin position="252"/>
        <end position="269"/>
    </location>
</feature>
<evidence type="ECO:0000313" key="5">
    <source>
        <dbReference type="EMBL" id="KAJ1647569.1"/>
    </source>
</evidence>
<dbReference type="GO" id="GO:0003723">
    <property type="term" value="F:RNA binding"/>
    <property type="evidence" value="ECO:0007669"/>
    <property type="project" value="UniProtKB-UniRule"/>
</dbReference>
<dbReference type="InterPro" id="IPR003034">
    <property type="entry name" value="SAP_dom"/>
</dbReference>
<evidence type="ECO:0000256" key="2">
    <source>
        <dbReference type="SAM" id="MobiDB-lite"/>
    </source>
</evidence>
<dbReference type="Pfam" id="PF00076">
    <property type="entry name" value="RRM_1"/>
    <property type="match status" value="1"/>
</dbReference>
<dbReference type="InterPro" id="IPR036361">
    <property type="entry name" value="SAP_dom_sf"/>
</dbReference>
<feature type="domain" description="RRM" evidence="3">
    <location>
        <begin position="126"/>
        <end position="201"/>
    </location>
</feature>
<evidence type="ECO:0000256" key="1">
    <source>
        <dbReference type="PROSITE-ProRule" id="PRU00176"/>
    </source>
</evidence>
<dbReference type="PANTHER" id="PTHR47031">
    <property type="entry name" value="SAP DNA-BINDING DOMAIN-CONTAINING PROTEIN"/>
    <property type="match status" value="1"/>
</dbReference>
<gene>
    <name evidence="5" type="ORF">LPJ64_001027</name>
</gene>
<accession>A0A9W8CLT9</accession>
<dbReference type="PANTHER" id="PTHR47031:SF3">
    <property type="entry name" value="SAP DOMAIN-CONTAINING PROTEIN"/>
    <property type="match status" value="1"/>
</dbReference>
<dbReference type="SUPFAM" id="SSF54928">
    <property type="entry name" value="RNA-binding domain, RBD"/>
    <property type="match status" value="1"/>
</dbReference>
<name>A0A9W8CLT9_9FUNG</name>
<feature type="region of interest" description="Disordered" evidence="2">
    <location>
        <begin position="94"/>
        <end position="118"/>
    </location>
</feature>